<feature type="region of interest" description="Disordered" evidence="1">
    <location>
        <begin position="80"/>
        <end position="113"/>
    </location>
</feature>
<dbReference type="KEGG" id="bcom:BAUCODRAFT_438880"/>
<dbReference type="Proteomes" id="UP000011761">
    <property type="component" value="Unassembled WGS sequence"/>
</dbReference>
<evidence type="ECO:0000313" key="2">
    <source>
        <dbReference type="EMBL" id="EMC97113.1"/>
    </source>
</evidence>
<proteinExistence type="predicted"/>
<gene>
    <name evidence="2" type="ORF">BAUCODRAFT_438880</name>
</gene>
<evidence type="ECO:0000256" key="1">
    <source>
        <dbReference type="SAM" id="MobiDB-lite"/>
    </source>
</evidence>
<organism evidence="2 3">
    <name type="scientific">Baudoinia panamericana (strain UAMH 10762)</name>
    <name type="common">Angels' share fungus</name>
    <name type="synonym">Baudoinia compniacensis (strain UAMH 10762)</name>
    <dbReference type="NCBI Taxonomy" id="717646"/>
    <lineage>
        <taxon>Eukaryota</taxon>
        <taxon>Fungi</taxon>
        <taxon>Dikarya</taxon>
        <taxon>Ascomycota</taxon>
        <taxon>Pezizomycotina</taxon>
        <taxon>Dothideomycetes</taxon>
        <taxon>Dothideomycetidae</taxon>
        <taxon>Mycosphaerellales</taxon>
        <taxon>Teratosphaeriaceae</taxon>
        <taxon>Baudoinia</taxon>
    </lineage>
</organism>
<keyword evidence="3" id="KW-1185">Reference proteome</keyword>
<accession>M2MZQ7</accession>
<name>M2MZQ7_BAUPA</name>
<protein>
    <submittedName>
        <fullName evidence="2">Uncharacterized protein</fullName>
    </submittedName>
</protein>
<dbReference type="AlphaFoldDB" id="M2MZQ7"/>
<dbReference type="RefSeq" id="XP_007675658.1">
    <property type="nucleotide sequence ID" value="XM_007677468.1"/>
</dbReference>
<reference evidence="2 3" key="1">
    <citation type="journal article" date="2012" name="PLoS Pathog.">
        <title>Diverse lifestyles and strategies of plant pathogenesis encoded in the genomes of eighteen Dothideomycetes fungi.</title>
        <authorList>
            <person name="Ohm R.A."/>
            <person name="Feau N."/>
            <person name="Henrissat B."/>
            <person name="Schoch C.L."/>
            <person name="Horwitz B.A."/>
            <person name="Barry K.W."/>
            <person name="Condon B.J."/>
            <person name="Copeland A.C."/>
            <person name="Dhillon B."/>
            <person name="Glaser F."/>
            <person name="Hesse C.N."/>
            <person name="Kosti I."/>
            <person name="LaButti K."/>
            <person name="Lindquist E.A."/>
            <person name="Lucas S."/>
            <person name="Salamov A.A."/>
            <person name="Bradshaw R.E."/>
            <person name="Ciuffetti L."/>
            <person name="Hamelin R.C."/>
            <person name="Kema G.H.J."/>
            <person name="Lawrence C."/>
            <person name="Scott J.A."/>
            <person name="Spatafora J.W."/>
            <person name="Turgeon B.G."/>
            <person name="de Wit P.J.G.M."/>
            <person name="Zhong S."/>
            <person name="Goodwin S.B."/>
            <person name="Grigoriev I.V."/>
        </authorList>
    </citation>
    <scope>NUCLEOTIDE SEQUENCE [LARGE SCALE GENOMIC DNA]</scope>
    <source>
        <strain evidence="2 3">UAMH 10762</strain>
    </source>
</reference>
<evidence type="ECO:0000313" key="3">
    <source>
        <dbReference type="Proteomes" id="UP000011761"/>
    </source>
</evidence>
<sequence>MTSQVSLPRLVKVTVLSIGDLGFGHGHQGGTHILPECFGATIGLGSRLPRQNICSRSAPRPTDYCTQTVGAFGTVKRSGKRIQYRSRDHRTASAQNVPRRPHATESVVKGVRL</sequence>
<dbReference type="HOGENOM" id="CLU_2133071_0_0_1"/>
<dbReference type="GeneID" id="19114351"/>
<dbReference type="EMBL" id="KB445554">
    <property type="protein sequence ID" value="EMC97113.1"/>
    <property type="molecule type" value="Genomic_DNA"/>
</dbReference>